<feature type="transmembrane region" description="Helical" evidence="2">
    <location>
        <begin position="70"/>
        <end position="90"/>
    </location>
</feature>
<name>A0A1H0EN26_9ACTO</name>
<keyword evidence="2" id="KW-1133">Transmembrane helix</keyword>
<dbReference type="SUPFAM" id="SSF48452">
    <property type="entry name" value="TPR-like"/>
    <property type="match status" value="1"/>
</dbReference>
<dbReference type="RefSeq" id="WP_092537633.1">
    <property type="nucleotide sequence ID" value="NZ_FNIM01000017.1"/>
</dbReference>
<proteinExistence type="predicted"/>
<keyword evidence="2" id="KW-0812">Transmembrane</keyword>
<dbReference type="InterPro" id="IPR011990">
    <property type="entry name" value="TPR-like_helical_dom_sf"/>
</dbReference>
<sequence length="316" mass="32543">MTQSGSTGPDGRQAVPGADLPDGNEAFQPGARSEADAADYAARAGITDTADPGAESPHHRRARLARRRRLLAWQGIPAAVVAVVAVWMLVVSGLTFAANHAAVAGEYATAVGRYRAVARVNPWLEQWRVHYNLGTAQLLDDQLDAAVDQLEAALQTAPAAGMVQAQDDAGNTVTVPDPEAPECLVRVNLYVTHVSLAAAAEEAGDSAASEAELDAAVQAAGECQVPPPSASDPQPDPTATPTEPPTAEPTPSDGSTGTPTPEPTATGQSSQQATPSASPSPTPTPGDSKRRKLEERNGDANSTQEAGISGGDGRRW</sequence>
<dbReference type="Gene3D" id="1.25.40.10">
    <property type="entry name" value="Tetratricopeptide repeat domain"/>
    <property type="match status" value="1"/>
</dbReference>
<feature type="compositionally biased region" description="Low complexity" evidence="1">
    <location>
        <begin position="249"/>
        <end position="277"/>
    </location>
</feature>
<feature type="compositionally biased region" description="Pro residues" evidence="1">
    <location>
        <begin position="225"/>
        <end position="248"/>
    </location>
</feature>
<feature type="region of interest" description="Disordered" evidence="1">
    <location>
        <begin position="1"/>
        <end position="34"/>
    </location>
</feature>
<gene>
    <name evidence="3" type="ORF">SAMN05216355_11731</name>
</gene>
<dbReference type="Proteomes" id="UP000198541">
    <property type="component" value="Unassembled WGS sequence"/>
</dbReference>
<evidence type="ECO:0000313" key="3">
    <source>
        <dbReference type="EMBL" id="SDN83768.1"/>
    </source>
</evidence>
<keyword evidence="2" id="KW-0472">Membrane</keyword>
<feature type="region of interest" description="Disordered" evidence="1">
    <location>
        <begin position="217"/>
        <end position="316"/>
    </location>
</feature>
<accession>A0A1H0EN26</accession>
<evidence type="ECO:0000313" key="4">
    <source>
        <dbReference type="Proteomes" id="UP000198541"/>
    </source>
</evidence>
<evidence type="ECO:0000256" key="1">
    <source>
        <dbReference type="SAM" id="MobiDB-lite"/>
    </source>
</evidence>
<organism evidence="3 4">
    <name type="scientific">Actinomyces ruminicola</name>
    <dbReference type="NCBI Taxonomy" id="332524"/>
    <lineage>
        <taxon>Bacteria</taxon>
        <taxon>Bacillati</taxon>
        <taxon>Actinomycetota</taxon>
        <taxon>Actinomycetes</taxon>
        <taxon>Actinomycetales</taxon>
        <taxon>Actinomycetaceae</taxon>
        <taxon>Actinomyces</taxon>
    </lineage>
</organism>
<dbReference type="EMBL" id="FNIM01000017">
    <property type="protein sequence ID" value="SDN83768.1"/>
    <property type="molecule type" value="Genomic_DNA"/>
</dbReference>
<reference evidence="4" key="1">
    <citation type="submission" date="2016-10" db="EMBL/GenBank/DDBJ databases">
        <authorList>
            <person name="Varghese N."/>
            <person name="Submissions S."/>
        </authorList>
    </citation>
    <scope>NUCLEOTIDE SEQUENCE [LARGE SCALE GENOMIC DNA]</scope>
    <source>
        <strain evidence="4">DSM 27982</strain>
    </source>
</reference>
<evidence type="ECO:0000256" key="2">
    <source>
        <dbReference type="SAM" id="Phobius"/>
    </source>
</evidence>
<keyword evidence="4" id="KW-1185">Reference proteome</keyword>
<evidence type="ECO:0008006" key="5">
    <source>
        <dbReference type="Google" id="ProtNLM"/>
    </source>
</evidence>
<dbReference type="AlphaFoldDB" id="A0A1H0EN26"/>
<dbReference type="STRING" id="332524.SAMN04487766_101194"/>
<protein>
    <recommendedName>
        <fullName evidence="5">Tetratricopeptide repeat-containing protein</fullName>
    </recommendedName>
</protein>